<accession>A0A0E9X255</accession>
<name>A0A0E9X255_ANGAN</name>
<dbReference type="AlphaFoldDB" id="A0A0E9X255"/>
<reference evidence="1" key="1">
    <citation type="submission" date="2014-11" db="EMBL/GenBank/DDBJ databases">
        <authorList>
            <person name="Amaro Gonzalez C."/>
        </authorList>
    </citation>
    <scope>NUCLEOTIDE SEQUENCE</scope>
</reference>
<sequence>MILNFTPVPHYSFIKCGRMYVNVFMTVYLLELKILLGLKNDSSTNFFSVWHKGALTKIQK</sequence>
<protein>
    <submittedName>
        <fullName evidence="1">Uncharacterized protein</fullName>
    </submittedName>
</protein>
<proteinExistence type="predicted"/>
<dbReference type="EMBL" id="GBXM01012026">
    <property type="protein sequence ID" value="JAH96551.1"/>
    <property type="molecule type" value="Transcribed_RNA"/>
</dbReference>
<reference evidence="1" key="2">
    <citation type="journal article" date="2015" name="Fish Shellfish Immunol.">
        <title>Early steps in the European eel (Anguilla anguilla)-Vibrio vulnificus interaction in the gills: Role of the RtxA13 toxin.</title>
        <authorList>
            <person name="Callol A."/>
            <person name="Pajuelo D."/>
            <person name="Ebbesson L."/>
            <person name="Teles M."/>
            <person name="MacKenzie S."/>
            <person name="Amaro C."/>
        </authorList>
    </citation>
    <scope>NUCLEOTIDE SEQUENCE</scope>
</reference>
<evidence type="ECO:0000313" key="1">
    <source>
        <dbReference type="EMBL" id="JAH96551.1"/>
    </source>
</evidence>
<organism evidence="1">
    <name type="scientific">Anguilla anguilla</name>
    <name type="common">European freshwater eel</name>
    <name type="synonym">Muraena anguilla</name>
    <dbReference type="NCBI Taxonomy" id="7936"/>
    <lineage>
        <taxon>Eukaryota</taxon>
        <taxon>Metazoa</taxon>
        <taxon>Chordata</taxon>
        <taxon>Craniata</taxon>
        <taxon>Vertebrata</taxon>
        <taxon>Euteleostomi</taxon>
        <taxon>Actinopterygii</taxon>
        <taxon>Neopterygii</taxon>
        <taxon>Teleostei</taxon>
        <taxon>Anguilliformes</taxon>
        <taxon>Anguillidae</taxon>
        <taxon>Anguilla</taxon>
    </lineage>
</organism>